<evidence type="ECO:0000313" key="2">
    <source>
        <dbReference type="Proteomes" id="UP000321947"/>
    </source>
</evidence>
<name>A0A5D3C012_CUCMM</name>
<dbReference type="EMBL" id="SSTD01014189">
    <property type="protein sequence ID" value="TYK04618.1"/>
    <property type="molecule type" value="Genomic_DNA"/>
</dbReference>
<dbReference type="AlphaFoldDB" id="A0A5D3C012"/>
<proteinExistence type="predicted"/>
<protein>
    <submittedName>
        <fullName evidence="1">Gag-pol polyprotein</fullName>
    </submittedName>
</protein>
<sequence length="143" mass="16020">MATTHNWPLHQLDIKNPPRFVVHGESDKKNTSDHFVFYRRSDNGIVLLVVYVDDIVITENNASGISSLKTFLQEKLEAKPSGTPMMGRVDCHFIREKIQDGLVSTGYVKTGEQLGDILTKAVNGARISYLCNKLDMIDIFAPI</sequence>
<dbReference type="Proteomes" id="UP000321947">
    <property type="component" value="Unassembled WGS sequence"/>
</dbReference>
<accession>A0A5D3C012</accession>
<reference evidence="1 2" key="1">
    <citation type="submission" date="2019-08" db="EMBL/GenBank/DDBJ databases">
        <title>Draft genome sequences of two oriental melons (Cucumis melo L. var makuwa).</title>
        <authorList>
            <person name="Kwon S.-Y."/>
        </authorList>
    </citation>
    <scope>NUCLEOTIDE SEQUENCE [LARGE SCALE GENOMIC DNA]</scope>
    <source>
        <strain evidence="2">cv. Chang Bougi</strain>
        <tissue evidence="1">Leaf</tissue>
    </source>
</reference>
<gene>
    <name evidence="1" type="ORF">E5676_scaffold351G00240</name>
</gene>
<evidence type="ECO:0000313" key="1">
    <source>
        <dbReference type="EMBL" id="TYK04618.1"/>
    </source>
</evidence>
<organism evidence="1 2">
    <name type="scientific">Cucumis melo var. makuwa</name>
    <name type="common">Oriental melon</name>
    <dbReference type="NCBI Taxonomy" id="1194695"/>
    <lineage>
        <taxon>Eukaryota</taxon>
        <taxon>Viridiplantae</taxon>
        <taxon>Streptophyta</taxon>
        <taxon>Embryophyta</taxon>
        <taxon>Tracheophyta</taxon>
        <taxon>Spermatophyta</taxon>
        <taxon>Magnoliopsida</taxon>
        <taxon>eudicotyledons</taxon>
        <taxon>Gunneridae</taxon>
        <taxon>Pentapetalae</taxon>
        <taxon>rosids</taxon>
        <taxon>fabids</taxon>
        <taxon>Cucurbitales</taxon>
        <taxon>Cucurbitaceae</taxon>
        <taxon>Benincaseae</taxon>
        <taxon>Cucumis</taxon>
    </lineage>
</organism>
<comment type="caution">
    <text evidence="1">The sequence shown here is derived from an EMBL/GenBank/DDBJ whole genome shotgun (WGS) entry which is preliminary data.</text>
</comment>